<dbReference type="Pfam" id="PF00293">
    <property type="entry name" value="NUDIX"/>
    <property type="match status" value="1"/>
</dbReference>
<evidence type="ECO:0000256" key="6">
    <source>
        <dbReference type="PIRSR" id="PIRSR037599-4"/>
    </source>
</evidence>
<dbReference type="InterPro" id="IPR033715">
    <property type="entry name" value="GDPMH"/>
</dbReference>
<dbReference type="Proteomes" id="UP000003374">
    <property type="component" value="Unassembled WGS sequence"/>
</dbReference>
<evidence type="ECO:0000256" key="3">
    <source>
        <dbReference type="ARBA" id="ARBA00022842"/>
    </source>
</evidence>
<feature type="short sequence motif" description="Nudix box" evidence="6">
    <location>
        <begin position="28"/>
        <end position="49"/>
    </location>
</feature>
<dbReference type="InterPro" id="IPR000086">
    <property type="entry name" value="NUDIX_hydrolase_dom"/>
</dbReference>
<dbReference type="GO" id="GO:0008727">
    <property type="term" value="F:GDP-mannose mannosyl hydrolase activity"/>
    <property type="evidence" value="ECO:0007669"/>
    <property type="project" value="InterPro"/>
</dbReference>
<sequence>MVENRHGEILLGLRNNRPAQGDWFVSGGRILKNESLNAAFARLTNVELGVELQRDTAAALGVHEHFYDDSVFGDGLDTHYVVLAYHLKLDPDLSELPTDQHRDYRWWPQAELLADERVHSNSRAYLQSLRGVRRGCGKWDAAQAYGSALSVSDI</sequence>
<evidence type="ECO:0000256" key="4">
    <source>
        <dbReference type="PIRSR" id="PIRSR037599-1"/>
    </source>
</evidence>
<feature type="binding site" evidence="5">
    <location>
        <position position="47"/>
    </location>
    <ligand>
        <name>Mg(2+)</name>
        <dbReference type="ChEBI" id="CHEBI:18420"/>
    </ligand>
</feature>
<feature type="binding site" evidence="5">
    <location>
        <position position="27"/>
    </location>
    <ligand>
        <name>Mg(2+)</name>
        <dbReference type="ChEBI" id="CHEBI:18420"/>
    </ligand>
</feature>
<comment type="cofactor">
    <cofactor evidence="5">
        <name>Mg(2+)</name>
        <dbReference type="ChEBI" id="CHEBI:18420"/>
    </cofactor>
    <text evidence="5">Binds 1 Mg(2+) ion per subunit.</text>
</comment>
<keyword evidence="3 5" id="KW-0460">Magnesium</keyword>
<dbReference type="InterPro" id="IPR015797">
    <property type="entry name" value="NUDIX_hydrolase-like_dom_sf"/>
</dbReference>
<evidence type="ECO:0000313" key="8">
    <source>
        <dbReference type="EMBL" id="EAR21648.1"/>
    </source>
</evidence>
<dbReference type="EMBL" id="AAOF01000007">
    <property type="protein sequence ID" value="EAR21648.1"/>
    <property type="molecule type" value="Genomic_DNA"/>
</dbReference>
<dbReference type="AlphaFoldDB" id="A4BRS7"/>
<dbReference type="PANTHER" id="PTHR43046:SF12">
    <property type="entry name" value="GDP-MANNOSE MANNOSYL HYDROLASE"/>
    <property type="match status" value="1"/>
</dbReference>
<dbReference type="CDD" id="cd03430">
    <property type="entry name" value="NUDIX_GDPMH_NudD"/>
    <property type="match status" value="1"/>
</dbReference>
<evidence type="ECO:0000259" key="7">
    <source>
        <dbReference type="PROSITE" id="PS51462"/>
    </source>
</evidence>
<dbReference type="PIRSF" id="PIRSF037599">
    <property type="entry name" value="GDPMH"/>
    <property type="match status" value="1"/>
</dbReference>
<name>A4BRS7_9GAMM</name>
<gene>
    <name evidence="8" type="ORF">NB231_02738</name>
</gene>
<dbReference type="GO" id="GO:0046872">
    <property type="term" value="F:metal ion binding"/>
    <property type="evidence" value="ECO:0007669"/>
    <property type="project" value="UniProtKB-KW"/>
</dbReference>
<protein>
    <submittedName>
        <fullName evidence="8">Putative GDP-L-fucose pathway enzyme</fullName>
    </submittedName>
</protein>
<feature type="domain" description="Nudix hydrolase" evidence="7">
    <location>
        <begin position="1"/>
        <end position="131"/>
    </location>
</feature>
<evidence type="ECO:0000256" key="5">
    <source>
        <dbReference type="PIRSR" id="PIRSR037599-3"/>
    </source>
</evidence>
<dbReference type="Gene3D" id="3.90.79.10">
    <property type="entry name" value="Nucleoside Triphosphate Pyrophosphohydrolase"/>
    <property type="match status" value="1"/>
</dbReference>
<proteinExistence type="predicted"/>
<feature type="site" description="Critical for catalysis" evidence="4">
    <location>
        <position position="101"/>
    </location>
</feature>
<comment type="caution">
    <text evidence="8">The sequence shown here is derived from an EMBL/GenBank/DDBJ whole genome shotgun (WGS) entry which is preliminary data.</text>
</comment>
<dbReference type="PROSITE" id="PS51462">
    <property type="entry name" value="NUDIX"/>
    <property type="match status" value="1"/>
</dbReference>
<evidence type="ECO:0000256" key="2">
    <source>
        <dbReference type="ARBA" id="ARBA00022801"/>
    </source>
</evidence>
<dbReference type="PANTHER" id="PTHR43046">
    <property type="entry name" value="GDP-MANNOSE MANNOSYL HYDROLASE"/>
    <property type="match status" value="1"/>
</dbReference>
<dbReference type="NCBIfam" id="NF011963">
    <property type="entry name" value="PRK15434.1"/>
    <property type="match status" value="1"/>
</dbReference>
<keyword evidence="1 5" id="KW-0479">Metal-binding</keyword>
<organism evidence="8 9">
    <name type="scientific">Nitrococcus mobilis Nb-231</name>
    <dbReference type="NCBI Taxonomy" id="314278"/>
    <lineage>
        <taxon>Bacteria</taxon>
        <taxon>Pseudomonadati</taxon>
        <taxon>Pseudomonadota</taxon>
        <taxon>Gammaproteobacteria</taxon>
        <taxon>Chromatiales</taxon>
        <taxon>Ectothiorhodospiraceae</taxon>
        <taxon>Nitrococcus</taxon>
    </lineage>
</organism>
<dbReference type="HOGENOM" id="CLU_037162_12_0_6"/>
<reference evidence="8 9" key="1">
    <citation type="submission" date="2006-02" db="EMBL/GenBank/DDBJ databases">
        <authorList>
            <person name="Waterbury J."/>
            <person name="Ferriera S."/>
            <person name="Johnson J."/>
            <person name="Kravitz S."/>
            <person name="Halpern A."/>
            <person name="Remington K."/>
            <person name="Beeson K."/>
            <person name="Tran B."/>
            <person name="Rogers Y.-H."/>
            <person name="Friedman R."/>
            <person name="Venter J.C."/>
        </authorList>
    </citation>
    <scope>NUCLEOTIDE SEQUENCE [LARGE SCALE GENOMIC DNA]</scope>
    <source>
        <strain evidence="8 9">Nb-231</strain>
    </source>
</reference>
<feature type="binding site" evidence="5">
    <location>
        <position position="100"/>
    </location>
    <ligand>
        <name>Mg(2+)</name>
        <dbReference type="ChEBI" id="CHEBI:18420"/>
    </ligand>
</feature>
<accession>A4BRS7</accession>
<dbReference type="eggNOG" id="COG1051">
    <property type="taxonomic scope" value="Bacteria"/>
</dbReference>
<dbReference type="STRING" id="314278.NB231_02738"/>
<dbReference type="RefSeq" id="WP_004999534.1">
    <property type="nucleotide sequence ID" value="NZ_CH672427.1"/>
</dbReference>
<keyword evidence="9" id="KW-1185">Reference proteome</keyword>
<keyword evidence="2" id="KW-0378">Hydrolase</keyword>
<evidence type="ECO:0000313" key="9">
    <source>
        <dbReference type="Proteomes" id="UP000003374"/>
    </source>
</evidence>
<dbReference type="SUPFAM" id="SSF55811">
    <property type="entry name" value="Nudix"/>
    <property type="match status" value="1"/>
</dbReference>
<evidence type="ECO:0000256" key="1">
    <source>
        <dbReference type="ARBA" id="ARBA00022723"/>
    </source>
</evidence>